<protein>
    <submittedName>
        <fullName evidence="2">Uncharacterized protein</fullName>
    </submittedName>
</protein>
<evidence type="ECO:0000313" key="3">
    <source>
        <dbReference type="Proteomes" id="UP000066480"/>
    </source>
</evidence>
<dbReference type="RefSeq" id="WP_052589584.1">
    <property type="nucleotide sequence ID" value="NZ_CP011112.1"/>
</dbReference>
<feature type="transmembrane region" description="Helical" evidence="1">
    <location>
        <begin position="6"/>
        <end position="26"/>
    </location>
</feature>
<name>A0A0K1JE78_9MICO</name>
<dbReference type="Proteomes" id="UP000066480">
    <property type="component" value="Chromosome"/>
</dbReference>
<proteinExistence type="predicted"/>
<organism evidence="2 3">
    <name type="scientific">Luteipulveratus mongoliensis</name>
    <dbReference type="NCBI Taxonomy" id="571913"/>
    <lineage>
        <taxon>Bacteria</taxon>
        <taxon>Bacillati</taxon>
        <taxon>Actinomycetota</taxon>
        <taxon>Actinomycetes</taxon>
        <taxon>Micrococcales</taxon>
        <taxon>Dermacoccaceae</taxon>
        <taxon>Luteipulveratus</taxon>
    </lineage>
</organism>
<feature type="transmembrane region" description="Helical" evidence="1">
    <location>
        <begin position="33"/>
        <end position="55"/>
    </location>
</feature>
<sequence>MAISVLMLATAGGLWCAYMVSLFAGFSGADRLFWVWALSCPPIALGGYLLTASLYPVRDPIHGGGMADAPWEPVLALAAGVVTFVTWLLLLIVDPVVRWLARKSRELVRGRRISASTPTR</sequence>
<evidence type="ECO:0000313" key="2">
    <source>
        <dbReference type="EMBL" id="AKU15011.1"/>
    </source>
</evidence>
<dbReference type="AlphaFoldDB" id="A0A0K1JE78"/>
<keyword evidence="1" id="KW-1133">Transmembrane helix</keyword>
<keyword evidence="3" id="KW-1185">Reference proteome</keyword>
<feature type="transmembrane region" description="Helical" evidence="1">
    <location>
        <begin position="75"/>
        <end position="101"/>
    </location>
</feature>
<dbReference type="EMBL" id="CP011112">
    <property type="protein sequence ID" value="AKU15011.1"/>
    <property type="molecule type" value="Genomic_DNA"/>
</dbReference>
<keyword evidence="1" id="KW-0812">Transmembrane</keyword>
<reference evidence="2 3" key="1">
    <citation type="submission" date="2015-03" db="EMBL/GenBank/DDBJ databases">
        <title>Luteipulveratus halotolerans sp. nov., a novel actinobacterium (Dermacoccaceae) from Sarawak, Malaysia.</title>
        <authorList>
            <person name="Juboi H."/>
            <person name="Basik A."/>
            <person name="Shamsul S.S."/>
            <person name="Arnold P."/>
            <person name="Schmitt E.K."/>
            <person name="Sanglier J.-J."/>
            <person name="Yeo T."/>
        </authorList>
    </citation>
    <scope>NUCLEOTIDE SEQUENCE [LARGE SCALE GENOMIC DNA]</scope>
    <source>
        <strain evidence="2 3">MN07-A0370</strain>
    </source>
</reference>
<gene>
    <name evidence="2" type="ORF">VV02_02600</name>
</gene>
<keyword evidence="1" id="KW-0472">Membrane</keyword>
<dbReference type="STRING" id="571913.VV02_02600"/>
<accession>A0A0K1JE78</accession>
<dbReference type="KEGG" id="lmoi:VV02_02600"/>
<evidence type="ECO:0000256" key="1">
    <source>
        <dbReference type="SAM" id="Phobius"/>
    </source>
</evidence>